<evidence type="ECO:0000313" key="2">
    <source>
        <dbReference type="EMBL" id="MFC4262293.1"/>
    </source>
</evidence>
<protein>
    <submittedName>
        <fullName evidence="2">META domain-containing protein</fullName>
    </submittedName>
</protein>
<dbReference type="PANTHER" id="PTHR35535">
    <property type="entry name" value="HEAT SHOCK PROTEIN HSLJ"/>
    <property type="match status" value="1"/>
</dbReference>
<dbReference type="Proteomes" id="UP001595907">
    <property type="component" value="Unassembled WGS sequence"/>
</dbReference>
<feature type="domain" description="DUF306" evidence="1">
    <location>
        <begin position="45"/>
        <end position="146"/>
    </location>
</feature>
<name>A0ABV8QR26_9BACT</name>
<accession>A0ABV8QR26</accession>
<dbReference type="InterPro" id="IPR053147">
    <property type="entry name" value="Hsp_HslJ-like"/>
</dbReference>
<reference evidence="3" key="1">
    <citation type="journal article" date="2019" name="Int. J. Syst. Evol. Microbiol.">
        <title>The Global Catalogue of Microorganisms (GCM) 10K type strain sequencing project: providing services to taxonomists for standard genome sequencing and annotation.</title>
        <authorList>
            <consortium name="The Broad Institute Genomics Platform"/>
            <consortium name="The Broad Institute Genome Sequencing Center for Infectious Disease"/>
            <person name="Wu L."/>
            <person name="Ma J."/>
        </authorList>
    </citation>
    <scope>NUCLEOTIDE SEQUENCE [LARGE SCALE GENOMIC DNA]</scope>
    <source>
        <strain evidence="3">CECT 8289</strain>
    </source>
</reference>
<dbReference type="RefSeq" id="WP_379707651.1">
    <property type="nucleotide sequence ID" value="NZ_JBHSCZ010000001.1"/>
</dbReference>
<keyword evidence="3" id="KW-1185">Reference proteome</keyword>
<dbReference type="Pfam" id="PF03724">
    <property type="entry name" value="META"/>
    <property type="match status" value="1"/>
</dbReference>
<dbReference type="InterPro" id="IPR005184">
    <property type="entry name" value="DUF306_Meta_HslJ"/>
</dbReference>
<dbReference type="EMBL" id="JBHSCZ010000001">
    <property type="protein sequence ID" value="MFC4262293.1"/>
    <property type="molecule type" value="Genomic_DNA"/>
</dbReference>
<dbReference type="PROSITE" id="PS51257">
    <property type="entry name" value="PROKAR_LIPOPROTEIN"/>
    <property type="match status" value="1"/>
</dbReference>
<gene>
    <name evidence="2" type="ORF">ACFOWM_05365</name>
</gene>
<comment type="caution">
    <text evidence="2">The sequence shown here is derived from an EMBL/GenBank/DDBJ whole genome shotgun (WGS) entry which is preliminary data.</text>
</comment>
<dbReference type="Gene3D" id="2.40.128.270">
    <property type="match status" value="1"/>
</dbReference>
<dbReference type="InterPro" id="IPR038670">
    <property type="entry name" value="HslJ-like_sf"/>
</dbReference>
<evidence type="ECO:0000259" key="1">
    <source>
        <dbReference type="Pfam" id="PF03724"/>
    </source>
</evidence>
<organism evidence="2 3">
    <name type="scientific">Ferruginibacter yonginensis</name>
    <dbReference type="NCBI Taxonomy" id="1310416"/>
    <lineage>
        <taxon>Bacteria</taxon>
        <taxon>Pseudomonadati</taxon>
        <taxon>Bacteroidota</taxon>
        <taxon>Chitinophagia</taxon>
        <taxon>Chitinophagales</taxon>
        <taxon>Chitinophagaceae</taxon>
        <taxon>Ferruginibacter</taxon>
    </lineage>
</organism>
<dbReference type="PANTHER" id="PTHR35535:SF2">
    <property type="entry name" value="DUF306 DOMAIN-CONTAINING PROTEIN"/>
    <property type="match status" value="1"/>
</dbReference>
<sequence>MKPLLIIATLLTTTFFYSCDSTKKINQPSIPDTENTMDITVGTSQKLYNKKWMLQTLDGKSVQSKAFVQFLNGTEQRIAGNTGCNNFSGTFSFKSFNTIAIGPLVSTKMACLNTDILETSFLQMLENTNTWLVETDTLTLLNNEKVLGTFTATPMQ</sequence>
<evidence type="ECO:0000313" key="3">
    <source>
        <dbReference type="Proteomes" id="UP001595907"/>
    </source>
</evidence>
<proteinExistence type="predicted"/>